<dbReference type="EMBL" id="JBCITK010000001">
    <property type="protein sequence ID" value="MEN0641779.1"/>
    <property type="molecule type" value="Genomic_DNA"/>
</dbReference>
<sequence>MQDHILNDNWEEYEHLLLFITICSFLTFKKMKKLERYKKKLKDQLHIT</sequence>
<proteinExistence type="predicted"/>
<keyword evidence="1" id="KW-0472">Membrane</keyword>
<protein>
    <recommendedName>
        <fullName evidence="4">Transposase</fullName>
    </recommendedName>
</protein>
<keyword evidence="3" id="KW-1185">Reference proteome</keyword>
<dbReference type="Proteomes" id="UP001418796">
    <property type="component" value="Unassembled WGS sequence"/>
</dbReference>
<accession>A0ABU9VD01</accession>
<feature type="transmembrane region" description="Helical" evidence="1">
    <location>
        <begin position="12"/>
        <end position="28"/>
    </location>
</feature>
<keyword evidence="1" id="KW-1133">Transmembrane helix</keyword>
<reference evidence="2 3" key="1">
    <citation type="submission" date="2024-03" db="EMBL/GenBank/DDBJ databases">
        <title>Bacilli Hybrid Assemblies.</title>
        <authorList>
            <person name="Kovac J."/>
        </authorList>
    </citation>
    <scope>NUCLEOTIDE SEQUENCE [LARGE SCALE GENOMIC DNA]</scope>
    <source>
        <strain evidence="2 3">FSL R7-0666</strain>
    </source>
</reference>
<evidence type="ECO:0000256" key="1">
    <source>
        <dbReference type="SAM" id="Phobius"/>
    </source>
</evidence>
<dbReference type="RefSeq" id="WP_343128967.1">
    <property type="nucleotide sequence ID" value="NZ_JBCITK010000001.1"/>
</dbReference>
<gene>
    <name evidence="2" type="ORF">MKY91_01195</name>
</gene>
<comment type="caution">
    <text evidence="2">The sequence shown here is derived from an EMBL/GenBank/DDBJ whole genome shotgun (WGS) entry which is preliminary data.</text>
</comment>
<evidence type="ECO:0000313" key="3">
    <source>
        <dbReference type="Proteomes" id="UP001418796"/>
    </source>
</evidence>
<evidence type="ECO:0000313" key="2">
    <source>
        <dbReference type="EMBL" id="MEN0641779.1"/>
    </source>
</evidence>
<name>A0ABU9VD01_9BACI</name>
<keyword evidence="1" id="KW-0812">Transmembrane</keyword>
<organism evidence="2 3">
    <name type="scientific">Alkalicoccobacillus gibsonii</name>
    <dbReference type="NCBI Taxonomy" id="79881"/>
    <lineage>
        <taxon>Bacteria</taxon>
        <taxon>Bacillati</taxon>
        <taxon>Bacillota</taxon>
        <taxon>Bacilli</taxon>
        <taxon>Bacillales</taxon>
        <taxon>Bacillaceae</taxon>
        <taxon>Alkalicoccobacillus</taxon>
    </lineage>
</organism>
<evidence type="ECO:0008006" key="4">
    <source>
        <dbReference type="Google" id="ProtNLM"/>
    </source>
</evidence>